<gene>
    <name evidence="2" type="ORF">EC973_004481</name>
</gene>
<name>A0A8H7BI88_9FUNG</name>
<sequence>MYITLRFVIEQKPIWQFTPDRNDLRVALLGRQEGHYVNVYVNQLPMLWHIVENNWNVDTVVVAKGRYTLTTKTNMYNRTNIRIFGSPMSMKKAEDELSDVFVPATVVNSTDPCPNDLRALIDLLLQKEVQWEDSETAERAKAWLEEPQSKKPRSE</sequence>
<protein>
    <submittedName>
        <fullName evidence="2">Uncharacterized protein</fullName>
    </submittedName>
</protein>
<dbReference type="Proteomes" id="UP000605846">
    <property type="component" value="Unassembled WGS sequence"/>
</dbReference>
<feature type="region of interest" description="Disordered" evidence="1">
    <location>
        <begin position="136"/>
        <end position="155"/>
    </location>
</feature>
<organism evidence="2 3">
    <name type="scientific">Apophysomyces ossiformis</name>
    <dbReference type="NCBI Taxonomy" id="679940"/>
    <lineage>
        <taxon>Eukaryota</taxon>
        <taxon>Fungi</taxon>
        <taxon>Fungi incertae sedis</taxon>
        <taxon>Mucoromycota</taxon>
        <taxon>Mucoromycotina</taxon>
        <taxon>Mucoromycetes</taxon>
        <taxon>Mucorales</taxon>
        <taxon>Mucorineae</taxon>
        <taxon>Mucoraceae</taxon>
        <taxon>Apophysomyces</taxon>
    </lineage>
</organism>
<reference evidence="2" key="1">
    <citation type="submission" date="2020-01" db="EMBL/GenBank/DDBJ databases">
        <title>Genome Sequencing of Three Apophysomyces-Like Fungal Strains Confirms a Novel Fungal Genus in the Mucoromycota with divergent Burkholderia-like Endosymbiotic Bacteria.</title>
        <authorList>
            <person name="Stajich J.E."/>
            <person name="Macias A.M."/>
            <person name="Carter-House D."/>
            <person name="Lovett B."/>
            <person name="Kasson L.R."/>
            <person name="Berry K."/>
            <person name="Grigoriev I."/>
            <person name="Chang Y."/>
            <person name="Spatafora J."/>
            <person name="Kasson M.T."/>
        </authorList>
    </citation>
    <scope>NUCLEOTIDE SEQUENCE</scope>
    <source>
        <strain evidence="2">NRRL A-21654</strain>
    </source>
</reference>
<evidence type="ECO:0000313" key="2">
    <source>
        <dbReference type="EMBL" id="KAF7721563.1"/>
    </source>
</evidence>
<dbReference type="EMBL" id="JABAYA010000253">
    <property type="protein sequence ID" value="KAF7721563.1"/>
    <property type="molecule type" value="Genomic_DNA"/>
</dbReference>
<dbReference type="AlphaFoldDB" id="A0A8H7BI88"/>
<evidence type="ECO:0000313" key="3">
    <source>
        <dbReference type="Proteomes" id="UP000605846"/>
    </source>
</evidence>
<evidence type="ECO:0000256" key="1">
    <source>
        <dbReference type="SAM" id="MobiDB-lite"/>
    </source>
</evidence>
<keyword evidence="3" id="KW-1185">Reference proteome</keyword>
<proteinExistence type="predicted"/>
<comment type="caution">
    <text evidence="2">The sequence shown here is derived from an EMBL/GenBank/DDBJ whole genome shotgun (WGS) entry which is preliminary data.</text>
</comment>
<accession>A0A8H7BI88</accession>